<sequence length="507" mass="57668">MRSGMIKSFICMLACLFFTVANAQTSNLLPALPIKYGMATLSGKITGNMPDGRKVTELEMMINRPVFDFVAYKIPIKDDGSFSLSIPVFVVNGCIIRSPLFQGNLYMVPGEETKLEINFDERGESHVTVNGSLNITAYDTMNMGPALSAILMNKPDNPDKDCNMPHDAYAKSAKELTTYLLEEVKKDAKLSDNAKTIVAYEMKAFLSDVLFLEYEDNMHLRYRGLHADTPESERPEFKPQKPGIDYYAVFQYMNFNDPLYFYSSYFQIFIQKLLKDATLNIQPIEELAPEEWLTRIKGALKIITGTDSGLFYDMVVAGIYAKQLNAMNPLTEKQKKNAEGYFKDRAFVEMLLAENDKVVKIIESRDKSSGLVINKTPAVAKEELMDIIVAKYKDKVVFVDFWATWCGPCLMAMKQAELVKSELKDKGVVFVYITNPSSVRSTWEEKIPEIGGEHYYITDEEWGAILEQFDFEAIPTYLIFDKNGKLKRKSISFMGTQNMKAWIEELF</sequence>
<protein>
    <submittedName>
        <fullName evidence="7">TlpA family protein disulfide reductase</fullName>
    </submittedName>
</protein>
<dbReference type="PANTHER" id="PTHR42852">
    <property type="entry name" value="THIOL:DISULFIDE INTERCHANGE PROTEIN DSBE"/>
    <property type="match status" value="1"/>
</dbReference>
<keyword evidence="5" id="KW-0732">Signal</keyword>
<comment type="subcellular location">
    <subcellularLocation>
        <location evidence="1">Cell envelope</location>
    </subcellularLocation>
</comment>
<reference evidence="8" key="1">
    <citation type="journal article" date="2019" name="Int. J. Syst. Evol. Microbiol.">
        <title>The Global Catalogue of Microorganisms (GCM) 10K type strain sequencing project: providing services to taxonomists for standard genome sequencing and annotation.</title>
        <authorList>
            <consortium name="The Broad Institute Genomics Platform"/>
            <consortium name="The Broad Institute Genome Sequencing Center for Infectious Disease"/>
            <person name="Wu L."/>
            <person name="Ma J."/>
        </authorList>
    </citation>
    <scope>NUCLEOTIDE SEQUENCE [LARGE SCALE GENOMIC DNA]</scope>
    <source>
        <strain evidence="8">CCUG 66188</strain>
    </source>
</reference>
<proteinExistence type="predicted"/>
<feature type="signal peptide" evidence="5">
    <location>
        <begin position="1"/>
        <end position="23"/>
    </location>
</feature>
<dbReference type="PANTHER" id="PTHR42852:SF6">
    <property type="entry name" value="THIOL:DISULFIDE INTERCHANGE PROTEIN DSBE"/>
    <property type="match status" value="1"/>
</dbReference>
<dbReference type="InterPro" id="IPR036249">
    <property type="entry name" value="Thioredoxin-like_sf"/>
</dbReference>
<dbReference type="InterPro" id="IPR050553">
    <property type="entry name" value="Thioredoxin_ResA/DsbE_sf"/>
</dbReference>
<keyword evidence="4" id="KW-0676">Redox-active center</keyword>
<feature type="domain" description="Thioredoxin" evidence="6">
    <location>
        <begin position="370"/>
        <end position="507"/>
    </location>
</feature>
<dbReference type="RefSeq" id="WP_379993307.1">
    <property type="nucleotide sequence ID" value="NZ_JBHSGN010000002.1"/>
</dbReference>
<dbReference type="Pfam" id="PF08534">
    <property type="entry name" value="Redoxin"/>
    <property type="match status" value="1"/>
</dbReference>
<evidence type="ECO:0000256" key="2">
    <source>
        <dbReference type="ARBA" id="ARBA00022748"/>
    </source>
</evidence>
<evidence type="ECO:0000259" key="6">
    <source>
        <dbReference type="PROSITE" id="PS51352"/>
    </source>
</evidence>
<organism evidence="7 8">
    <name type="scientific">Dysgonomonas termitidis</name>
    <dbReference type="NCBI Taxonomy" id="1516126"/>
    <lineage>
        <taxon>Bacteria</taxon>
        <taxon>Pseudomonadati</taxon>
        <taxon>Bacteroidota</taxon>
        <taxon>Bacteroidia</taxon>
        <taxon>Bacteroidales</taxon>
        <taxon>Dysgonomonadaceae</taxon>
        <taxon>Dysgonomonas</taxon>
    </lineage>
</organism>
<dbReference type="CDD" id="cd02966">
    <property type="entry name" value="TlpA_like_family"/>
    <property type="match status" value="1"/>
</dbReference>
<evidence type="ECO:0000256" key="1">
    <source>
        <dbReference type="ARBA" id="ARBA00004196"/>
    </source>
</evidence>
<comment type="caution">
    <text evidence="7">The sequence shown here is derived from an EMBL/GenBank/DDBJ whole genome shotgun (WGS) entry which is preliminary data.</text>
</comment>
<dbReference type="EMBL" id="JBHSGN010000002">
    <property type="protein sequence ID" value="MFC4672124.1"/>
    <property type="molecule type" value="Genomic_DNA"/>
</dbReference>
<dbReference type="Gene3D" id="3.40.30.10">
    <property type="entry name" value="Glutaredoxin"/>
    <property type="match status" value="1"/>
</dbReference>
<name>A0ABV9KQ50_9BACT</name>
<dbReference type="InterPro" id="IPR013740">
    <property type="entry name" value="Redoxin"/>
</dbReference>
<feature type="chain" id="PRO_5047107009" evidence="5">
    <location>
        <begin position="24"/>
        <end position="507"/>
    </location>
</feature>
<evidence type="ECO:0000256" key="4">
    <source>
        <dbReference type="ARBA" id="ARBA00023284"/>
    </source>
</evidence>
<keyword evidence="3" id="KW-1015">Disulfide bond</keyword>
<evidence type="ECO:0000313" key="7">
    <source>
        <dbReference type="EMBL" id="MFC4672124.1"/>
    </source>
</evidence>
<dbReference type="SUPFAM" id="SSF52833">
    <property type="entry name" value="Thioredoxin-like"/>
    <property type="match status" value="1"/>
</dbReference>
<evidence type="ECO:0000256" key="3">
    <source>
        <dbReference type="ARBA" id="ARBA00023157"/>
    </source>
</evidence>
<evidence type="ECO:0000313" key="8">
    <source>
        <dbReference type="Proteomes" id="UP001596023"/>
    </source>
</evidence>
<evidence type="ECO:0000256" key="5">
    <source>
        <dbReference type="SAM" id="SignalP"/>
    </source>
</evidence>
<accession>A0ABV9KQ50</accession>
<keyword evidence="2" id="KW-0201">Cytochrome c-type biogenesis</keyword>
<dbReference type="InterPro" id="IPR013766">
    <property type="entry name" value="Thioredoxin_domain"/>
</dbReference>
<dbReference type="PROSITE" id="PS51352">
    <property type="entry name" value="THIOREDOXIN_2"/>
    <property type="match status" value="1"/>
</dbReference>
<keyword evidence="8" id="KW-1185">Reference proteome</keyword>
<dbReference type="Proteomes" id="UP001596023">
    <property type="component" value="Unassembled WGS sequence"/>
</dbReference>
<gene>
    <name evidence="7" type="ORF">ACFO6W_00300</name>
</gene>